<dbReference type="Gene3D" id="3.10.620.30">
    <property type="match status" value="1"/>
</dbReference>
<evidence type="ECO:0000313" key="2">
    <source>
        <dbReference type="EMBL" id="TYP75878.1"/>
    </source>
</evidence>
<evidence type="ECO:0000313" key="3">
    <source>
        <dbReference type="Proteomes" id="UP000324376"/>
    </source>
</evidence>
<dbReference type="Pfam" id="PF12969">
    <property type="entry name" value="DUF3857"/>
    <property type="match status" value="1"/>
</dbReference>
<protein>
    <submittedName>
        <fullName evidence="2">Uncharacterized protein DUF3858</fullName>
    </submittedName>
</protein>
<dbReference type="InterPro" id="IPR024618">
    <property type="entry name" value="DUF3857"/>
</dbReference>
<evidence type="ECO:0000259" key="1">
    <source>
        <dbReference type="Pfam" id="PF12969"/>
    </source>
</evidence>
<feature type="domain" description="DUF3857" evidence="1">
    <location>
        <begin position="60"/>
        <end position="214"/>
    </location>
</feature>
<dbReference type="RefSeq" id="WP_148781504.1">
    <property type="nucleotide sequence ID" value="NZ_VNHU01000002.1"/>
</dbReference>
<proteinExistence type="predicted"/>
<comment type="caution">
    <text evidence="2">The sequence shown here is derived from an EMBL/GenBank/DDBJ whole genome shotgun (WGS) entry which is preliminary data.</text>
</comment>
<dbReference type="EMBL" id="VNHU01000002">
    <property type="protein sequence ID" value="TYP75878.1"/>
    <property type="molecule type" value="Genomic_DNA"/>
</dbReference>
<dbReference type="Gene3D" id="2.60.120.1130">
    <property type="match status" value="1"/>
</dbReference>
<accession>A0A5S5CB70</accession>
<dbReference type="AlphaFoldDB" id="A0A5S5CB70"/>
<sequence>MSRFLLFPFWVFLLMPFFEVSSQDLPELHVNRIDSALLKNANAVVRVEEILIEISAVDAVTVKTKRTVTVLNRYGERSANFSEWYDPSRKINKLSAVIYDSFGNEIYKYKKKDFKDRSYIDGFSLMRDDRIKYFEYTPVRYPYTVIFESEIKRSSTAFIKSWVPVPRYGLSVEKSYYKIVNPTKIPLKSKEINLEEYSIFKNNSDYELSYEVANIVSKRSEIMSPAYFEVMPIVKVFLNNFTLEGMEGSAKDWKALGKWYYEKLLMGRNELPESTIEEINNLVAEANTKAEKAKLIYEYVQNKTRYISVQLGIGGWMPFLASDVDRLGYGDCKALTNYTKALLDSQGILSFYTVVFADERRDIDADFASIEGDHVILNIPDKEEDIWLECTNQTIPFNFIGDFTDDRNVLVVKREGGEIKRTKKYFSEENILNTNAVIQLKADNSMEATINREARGLEYNWNYQIQFETPKNLDLHYKEKWSYINNLHIKSVNLHDDKETVQFVEDLLITCSSYSKKAGSRLLVTPNVFNRNQGNLPVYENRRTPLVIRHGYQNTDEYEINLPAGYLLSKLPESKFITNEFGTYSYELEMLSPSKIKFKRTLKMIDGIFPKEKYESYRQFWTDIKNTDKTRIVLKKE</sequence>
<organism evidence="2 3">
    <name type="scientific">Aquimarina intermedia</name>
    <dbReference type="NCBI Taxonomy" id="350814"/>
    <lineage>
        <taxon>Bacteria</taxon>
        <taxon>Pseudomonadati</taxon>
        <taxon>Bacteroidota</taxon>
        <taxon>Flavobacteriia</taxon>
        <taxon>Flavobacteriales</taxon>
        <taxon>Flavobacteriaceae</taxon>
        <taxon>Aquimarina</taxon>
    </lineage>
</organism>
<name>A0A5S5CB70_9FLAO</name>
<keyword evidence="3" id="KW-1185">Reference proteome</keyword>
<reference evidence="2 3" key="1">
    <citation type="submission" date="2019-07" db="EMBL/GenBank/DDBJ databases">
        <title>Genomic Encyclopedia of Archaeal and Bacterial Type Strains, Phase II (KMG-II): from individual species to whole genera.</title>
        <authorList>
            <person name="Goeker M."/>
        </authorList>
    </citation>
    <scope>NUCLEOTIDE SEQUENCE [LARGE SCALE GENOMIC DNA]</scope>
    <source>
        <strain evidence="2 3">DSM 17527</strain>
    </source>
</reference>
<gene>
    <name evidence="2" type="ORF">BD809_10286</name>
</gene>
<dbReference type="Proteomes" id="UP000324376">
    <property type="component" value="Unassembled WGS sequence"/>
</dbReference>
<dbReference type="OrthoDB" id="8595007at2"/>